<dbReference type="EMBL" id="JAUCGQ010000001">
    <property type="protein sequence ID" value="MDM7853578.1"/>
    <property type="molecule type" value="Genomic_DNA"/>
</dbReference>
<dbReference type="Proteomes" id="UP001529338">
    <property type="component" value="Unassembled WGS sequence"/>
</dbReference>
<sequence length="253" mass="26040">MGRAPFELSVVARGWAAAFLLVSLVHVGALVASAATVADVSQALLMPALAAFVVSATRWPRGHLVRWTLGALGASWLGDSLPALLDGDAAFLAMVGCFLLAQVSYVVAFAPYARRSVAFRRPVALVGYGAVLVGLVAWCAPHAGSMLVPVAVYGGCLVAMAVLATGVSRVAGVGGAVFVLSDSLIALERFVPGWHLPGQDVWVMVTYLVGQGLIAAAVVHANRSVRRARSGAVPSPVAARPAVPDNVVALAWV</sequence>
<comment type="similarity">
    <text evidence="2">Belongs to the TMEM86 family.</text>
</comment>
<proteinExistence type="inferred from homology"/>
<organism evidence="7 8">
    <name type="scientific">Cellulomonas alba</name>
    <dbReference type="NCBI Taxonomy" id="3053467"/>
    <lineage>
        <taxon>Bacteria</taxon>
        <taxon>Bacillati</taxon>
        <taxon>Actinomycetota</taxon>
        <taxon>Actinomycetes</taxon>
        <taxon>Micrococcales</taxon>
        <taxon>Cellulomonadaceae</taxon>
        <taxon>Cellulomonas</taxon>
    </lineage>
</organism>
<dbReference type="InterPro" id="IPR012506">
    <property type="entry name" value="TMEM86B-like"/>
</dbReference>
<feature type="transmembrane region" description="Helical" evidence="6">
    <location>
        <begin position="202"/>
        <end position="221"/>
    </location>
</feature>
<evidence type="ECO:0000313" key="8">
    <source>
        <dbReference type="Proteomes" id="UP001529338"/>
    </source>
</evidence>
<keyword evidence="4 6" id="KW-1133">Transmembrane helix</keyword>
<evidence type="ECO:0000313" key="7">
    <source>
        <dbReference type="EMBL" id="MDM7853578.1"/>
    </source>
</evidence>
<feature type="transmembrane region" description="Helical" evidence="6">
    <location>
        <begin position="91"/>
        <end position="110"/>
    </location>
</feature>
<evidence type="ECO:0000256" key="3">
    <source>
        <dbReference type="ARBA" id="ARBA00022692"/>
    </source>
</evidence>
<feature type="transmembrane region" description="Helical" evidence="6">
    <location>
        <begin position="146"/>
        <end position="163"/>
    </location>
</feature>
<feature type="transmembrane region" description="Helical" evidence="6">
    <location>
        <begin position="170"/>
        <end position="190"/>
    </location>
</feature>
<feature type="transmembrane region" description="Helical" evidence="6">
    <location>
        <begin position="40"/>
        <end position="57"/>
    </location>
</feature>
<evidence type="ECO:0000256" key="5">
    <source>
        <dbReference type="ARBA" id="ARBA00023136"/>
    </source>
</evidence>
<feature type="transmembrane region" description="Helical" evidence="6">
    <location>
        <begin position="122"/>
        <end position="140"/>
    </location>
</feature>
<dbReference type="RefSeq" id="WP_289453099.1">
    <property type="nucleotide sequence ID" value="NZ_JAUCGQ010000001.1"/>
</dbReference>
<comment type="caution">
    <text evidence="7">The sequence shown here is derived from an EMBL/GenBank/DDBJ whole genome shotgun (WGS) entry which is preliminary data.</text>
</comment>
<protein>
    <submittedName>
        <fullName evidence="7">Lysoplasmalogenase</fullName>
    </submittedName>
</protein>
<accession>A0ABT7SBL6</accession>
<name>A0ABT7SBL6_9CELL</name>
<reference evidence="7 8" key="1">
    <citation type="submission" date="2023-06" db="EMBL/GenBank/DDBJ databases">
        <title>Cellulomonas sp. MW4 Whole genome sequence.</title>
        <authorList>
            <person name="Park S."/>
        </authorList>
    </citation>
    <scope>NUCLEOTIDE SEQUENCE [LARGE SCALE GENOMIC DNA]</scope>
    <source>
        <strain evidence="7 8">MW4</strain>
    </source>
</reference>
<dbReference type="PANTHER" id="PTHR31885">
    <property type="entry name" value="GH04784P"/>
    <property type="match status" value="1"/>
</dbReference>
<feature type="transmembrane region" description="Helical" evidence="6">
    <location>
        <begin position="12"/>
        <end position="34"/>
    </location>
</feature>
<keyword evidence="8" id="KW-1185">Reference proteome</keyword>
<evidence type="ECO:0000256" key="1">
    <source>
        <dbReference type="ARBA" id="ARBA00004141"/>
    </source>
</evidence>
<dbReference type="PANTHER" id="PTHR31885:SF6">
    <property type="entry name" value="GH04784P"/>
    <property type="match status" value="1"/>
</dbReference>
<evidence type="ECO:0000256" key="6">
    <source>
        <dbReference type="SAM" id="Phobius"/>
    </source>
</evidence>
<dbReference type="Pfam" id="PF07947">
    <property type="entry name" value="YhhN"/>
    <property type="match status" value="1"/>
</dbReference>
<keyword evidence="5 6" id="KW-0472">Membrane</keyword>
<evidence type="ECO:0000256" key="2">
    <source>
        <dbReference type="ARBA" id="ARBA00007375"/>
    </source>
</evidence>
<gene>
    <name evidence="7" type="ORF">QRT04_01425</name>
</gene>
<evidence type="ECO:0000256" key="4">
    <source>
        <dbReference type="ARBA" id="ARBA00022989"/>
    </source>
</evidence>
<keyword evidence="3 6" id="KW-0812">Transmembrane</keyword>
<comment type="subcellular location">
    <subcellularLocation>
        <location evidence="1">Membrane</location>
        <topology evidence="1">Multi-pass membrane protein</topology>
    </subcellularLocation>
</comment>